<evidence type="ECO:0000256" key="1">
    <source>
        <dbReference type="SAM" id="Coils"/>
    </source>
</evidence>
<protein>
    <submittedName>
        <fullName evidence="2">Uncharacterized protein</fullName>
    </submittedName>
</protein>
<organism evidence="2">
    <name type="scientific">uncultured Caudovirales phage</name>
    <dbReference type="NCBI Taxonomy" id="2100421"/>
    <lineage>
        <taxon>Viruses</taxon>
        <taxon>Duplodnaviria</taxon>
        <taxon>Heunggongvirae</taxon>
        <taxon>Uroviricota</taxon>
        <taxon>Caudoviricetes</taxon>
        <taxon>Peduoviridae</taxon>
        <taxon>Maltschvirus</taxon>
        <taxon>Maltschvirus maltsch</taxon>
    </lineage>
</organism>
<evidence type="ECO:0000313" key="2">
    <source>
        <dbReference type="EMBL" id="CAB4175361.1"/>
    </source>
</evidence>
<gene>
    <name evidence="2" type="ORF">UFOVP972_152</name>
</gene>
<dbReference type="EMBL" id="LR796923">
    <property type="protein sequence ID" value="CAB4175361.1"/>
    <property type="molecule type" value="Genomic_DNA"/>
</dbReference>
<proteinExistence type="predicted"/>
<reference evidence="2" key="1">
    <citation type="submission" date="2020-05" db="EMBL/GenBank/DDBJ databases">
        <authorList>
            <person name="Chiriac C."/>
            <person name="Salcher M."/>
            <person name="Ghai R."/>
            <person name="Kavagutti S V."/>
        </authorList>
    </citation>
    <scope>NUCLEOTIDE SEQUENCE</scope>
</reference>
<feature type="coiled-coil region" evidence="1">
    <location>
        <begin position="33"/>
        <end position="63"/>
    </location>
</feature>
<sequence>MKQEKWDELHKELDDALESGFDTAKVALRKYLLDNKEKVAADLEEMRKKSNHTMDTIEEAAANLADPNICKTDNWIAGAKWQQERMYSEEEAYTIWQAGQEYWKTSGASITFEELTEQFKKK</sequence>
<accession>A0A6J5Q1C1</accession>
<name>A0A6J5Q1C1_9CAUD</name>
<keyword evidence="1" id="KW-0175">Coiled coil</keyword>